<keyword evidence="1" id="KW-0812">Transmembrane</keyword>
<dbReference type="Proteomes" id="UP001189429">
    <property type="component" value="Unassembled WGS sequence"/>
</dbReference>
<reference evidence="2" key="1">
    <citation type="submission" date="2023-10" db="EMBL/GenBank/DDBJ databases">
        <authorList>
            <person name="Chen Y."/>
            <person name="Shah S."/>
            <person name="Dougan E. K."/>
            <person name="Thang M."/>
            <person name="Chan C."/>
        </authorList>
    </citation>
    <scope>NUCLEOTIDE SEQUENCE [LARGE SCALE GENOMIC DNA]</scope>
</reference>
<comment type="caution">
    <text evidence="2">The sequence shown here is derived from an EMBL/GenBank/DDBJ whole genome shotgun (WGS) entry which is preliminary data.</text>
</comment>
<keyword evidence="3" id="KW-1185">Reference proteome</keyword>
<keyword evidence="1" id="KW-0472">Membrane</keyword>
<protein>
    <submittedName>
        <fullName evidence="2">Uncharacterized protein</fullName>
    </submittedName>
</protein>
<sequence length="242" mass="25520">MASGRLRATALGHGPAPSRAPGGTLCVHLSQLDGGADRDLAAQGPWHKERYSSGAVCTPSTFGVCRHMLLRVGLASVPVELRMCLCLFDLSELLKKKTSEMMTTEITVDLEVAPLMTDEAEVGIPIVDVQSLPPGTDIVVMTSGAEAGLTPGDFGEQLSGRGAAQVMGIPSVLQLLSLAAPRFPFNSDAVGFIPLGADTRADTVLHEPGVEKLVMILVLGRAVLELVLMYFGVVFMRILIVG</sequence>
<name>A0ABN9UP48_9DINO</name>
<gene>
    <name evidence="2" type="ORF">PCOR1329_LOCUS49676</name>
</gene>
<keyword evidence="1" id="KW-1133">Transmembrane helix</keyword>
<evidence type="ECO:0000313" key="2">
    <source>
        <dbReference type="EMBL" id="CAK0860814.1"/>
    </source>
</evidence>
<proteinExistence type="predicted"/>
<organism evidence="2 3">
    <name type="scientific">Prorocentrum cordatum</name>
    <dbReference type="NCBI Taxonomy" id="2364126"/>
    <lineage>
        <taxon>Eukaryota</taxon>
        <taxon>Sar</taxon>
        <taxon>Alveolata</taxon>
        <taxon>Dinophyceae</taxon>
        <taxon>Prorocentrales</taxon>
        <taxon>Prorocentraceae</taxon>
        <taxon>Prorocentrum</taxon>
    </lineage>
</organism>
<evidence type="ECO:0000256" key="1">
    <source>
        <dbReference type="SAM" id="Phobius"/>
    </source>
</evidence>
<evidence type="ECO:0000313" key="3">
    <source>
        <dbReference type="Proteomes" id="UP001189429"/>
    </source>
</evidence>
<accession>A0ABN9UP48</accession>
<dbReference type="EMBL" id="CAUYUJ010016015">
    <property type="protein sequence ID" value="CAK0860814.1"/>
    <property type="molecule type" value="Genomic_DNA"/>
</dbReference>
<feature type="transmembrane region" description="Helical" evidence="1">
    <location>
        <begin position="213"/>
        <end position="240"/>
    </location>
</feature>